<comment type="caution">
    <text evidence="2">The sequence shown here is derived from an EMBL/GenBank/DDBJ whole genome shotgun (WGS) entry which is preliminary data.</text>
</comment>
<accession>A0A645AJ09</accession>
<dbReference type="InterPro" id="IPR025827">
    <property type="entry name" value="Zn_ribbon_recom_dom"/>
</dbReference>
<evidence type="ECO:0000313" key="2">
    <source>
        <dbReference type="EMBL" id="MPM52271.1"/>
    </source>
</evidence>
<dbReference type="PANTHER" id="PTHR30461">
    <property type="entry name" value="DNA-INVERTASE FROM LAMBDOID PROPHAGE"/>
    <property type="match status" value="1"/>
</dbReference>
<dbReference type="GO" id="GO:0003677">
    <property type="term" value="F:DNA binding"/>
    <property type="evidence" value="ECO:0007669"/>
    <property type="project" value="InterPro"/>
</dbReference>
<dbReference type="Pfam" id="PF07508">
    <property type="entry name" value="Recombinase"/>
    <property type="match status" value="1"/>
</dbReference>
<organism evidence="2">
    <name type="scientific">bioreactor metagenome</name>
    <dbReference type="NCBI Taxonomy" id="1076179"/>
    <lineage>
        <taxon>unclassified sequences</taxon>
        <taxon>metagenomes</taxon>
        <taxon>ecological metagenomes</taxon>
    </lineage>
</organism>
<dbReference type="PROSITE" id="PS51737">
    <property type="entry name" value="RECOMBINASE_DNA_BIND"/>
    <property type="match status" value="1"/>
</dbReference>
<gene>
    <name evidence="2" type="ORF">SDC9_99030</name>
</gene>
<dbReference type="GO" id="GO:0000150">
    <property type="term" value="F:DNA strand exchange activity"/>
    <property type="evidence" value="ECO:0007669"/>
    <property type="project" value="InterPro"/>
</dbReference>
<name>A0A645AJ09_9ZZZZ</name>
<dbReference type="PANTHER" id="PTHR30461:SF23">
    <property type="entry name" value="DNA RECOMBINASE-RELATED"/>
    <property type="match status" value="1"/>
</dbReference>
<reference evidence="2" key="1">
    <citation type="submission" date="2019-08" db="EMBL/GenBank/DDBJ databases">
        <authorList>
            <person name="Kucharzyk K."/>
            <person name="Murdoch R.W."/>
            <person name="Higgins S."/>
            <person name="Loffler F."/>
        </authorList>
    </citation>
    <scope>NUCLEOTIDE SEQUENCE</scope>
</reference>
<protein>
    <recommendedName>
        <fullName evidence="1">Recombinase domain-containing protein</fullName>
    </recommendedName>
</protein>
<dbReference type="InterPro" id="IPR038109">
    <property type="entry name" value="DNA_bind_recomb_sf"/>
</dbReference>
<feature type="domain" description="Recombinase" evidence="1">
    <location>
        <begin position="38"/>
        <end position="162"/>
    </location>
</feature>
<dbReference type="AlphaFoldDB" id="A0A645AJ09"/>
<dbReference type="InterPro" id="IPR011109">
    <property type="entry name" value="DNA_bind_recombinase_dom"/>
</dbReference>
<dbReference type="Pfam" id="PF13408">
    <property type="entry name" value="Zn_ribbon_recom"/>
    <property type="match status" value="1"/>
</dbReference>
<evidence type="ECO:0000259" key="1">
    <source>
        <dbReference type="PROSITE" id="PS51737"/>
    </source>
</evidence>
<dbReference type="InterPro" id="IPR050639">
    <property type="entry name" value="SSR_resolvase"/>
</dbReference>
<dbReference type="EMBL" id="VSSQ01013786">
    <property type="protein sequence ID" value="MPM52271.1"/>
    <property type="molecule type" value="Genomic_DNA"/>
</dbReference>
<dbReference type="Gene3D" id="3.90.1750.20">
    <property type="entry name" value="Putative Large Serine Recombinase, Chain B, Domain 2"/>
    <property type="match status" value="1"/>
</dbReference>
<proteinExistence type="predicted"/>
<sequence length="292" mass="33292">MLTLLGSFAQAESLSCSDNVKWRIRNGFEEGKASTCTMLGYRLVNGEITLVPDEADLVRRIYGLYIDGCGLQKICNILNGEGTMTRFGCEWHTDTIRGILRNEKYIGDLRLQKTLVTDHLTKRQVPNIGQLPQFYVESDHEAIIEKEAFEAVQCELRRRKTSAPDKPVTRSAFTGKIRCGICGKNYRRKTTPYNVVWCCSTYNTKGKKYCTSKSIPEATLKASASEVLGLTAFDDEAFTVNIEHIDVLEDNLLRFVFQNGDVITYRWQDRSRSKSWTDEMREAARQNALRRS</sequence>